<dbReference type="InterPro" id="IPR034981">
    <property type="entry name" value="Imelysin-like_EfeO/Algp7"/>
</dbReference>
<dbReference type="Pfam" id="PF09375">
    <property type="entry name" value="Peptidase_M75"/>
    <property type="match status" value="1"/>
</dbReference>
<organism evidence="6 7">
    <name type="scientific">Morganella psychrotolerans</name>
    <dbReference type="NCBI Taxonomy" id="368603"/>
    <lineage>
        <taxon>Bacteria</taxon>
        <taxon>Pseudomonadati</taxon>
        <taxon>Pseudomonadota</taxon>
        <taxon>Gammaproteobacteria</taxon>
        <taxon>Enterobacterales</taxon>
        <taxon>Morganellaceae</taxon>
        <taxon>Morganella</taxon>
    </lineage>
</organism>
<evidence type="ECO:0000256" key="2">
    <source>
        <dbReference type="ARBA" id="ARBA00005989"/>
    </source>
</evidence>
<proteinExistence type="inferred from homology"/>
<protein>
    <submittedName>
        <fullName evidence="6">Ferrous iron transporter</fullName>
    </submittedName>
</protein>
<feature type="signal peptide" evidence="4">
    <location>
        <begin position="1"/>
        <end position="23"/>
    </location>
</feature>
<dbReference type="InterPro" id="IPR050894">
    <property type="entry name" value="EfeM/EfeO_iron_uptake"/>
</dbReference>
<evidence type="ECO:0000259" key="5">
    <source>
        <dbReference type="Pfam" id="PF09375"/>
    </source>
</evidence>
<gene>
    <name evidence="6" type="ORF">AYY18_06205</name>
</gene>
<keyword evidence="7" id="KW-1185">Reference proteome</keyword>
<comment type="similarity">
    <text evidence="2">Belongs to the EfeM/EfeO family.</text>
</comment>
<dbReference type="EMBL" id="LZEY01000023">
    <property type="protein sequence ID" value="OBU07805.1"/>
    <property type="molecule type" value="Genomic_DNA"/>
</dbReference>
<keyword evidence="3 4" id="KW-0732">Signal</keyword>
<dbReference type="RefSeq" id="WP_067403109.1">
    <property type="nucleotide sequence ID" value="NZ_LZEY01000023.1"/>
</dbReference>
<dbReference type="PANTHER" id="PTHR39192:SF1">
    <property type="entry name" value="IRON UPTAKE SYSTEM COMPONENT EFEO"/>
    <property type="match status" value="1"/>
</dbReference>
<dbReference type="PANTHER" id="PTHR39192">
    <property type="entry name" value="IRON UPTAKE SYSTEM COMPONENT EFEO"/>
    <property type="match status" value="1"/>
</dbReference>
<sequence>MWRNYLLINLALSALFLSQTAVAEKYRAGNPDTGSGVVIARGDIPTPEKYLPMIADYMKMMSGQVAATEQQLTLLQQALNKGDMTAAKQAYIQAHYEYEVIRAAVVVFGHADRVINPHAGYFTDRERDPKFTGFHRIEYALFAENDQAAALAATQDLLRNIQDLKQRVAVETLPVAKLVQSADDSIELILSTKLGGDENRYSRSDVSDIAANIEGARRITTALSPFLSEKTNTLLKQQFAEPDAVLAHYRDTQGHYVSYEKLTATDKQQLYAGLTALAESLAQLRAELNIDVYYKYRKEP</sequence>
<dbReference type="AlphaFoldDB" id="A0A1B8HFF1"/>
<dbReference type="InterPro" id="IPR038352">
    <property type="entry name" value="Imelysin_sf"/>
</dbReference>
<evidence type="ECO:0000313" key="6">
    <source>
        <dbReference type="EMBL" id="OBU07805.1"/>
    </source>
</evidence>
<name>A0A1B8HFF1_9GAMM</name>
<evidence type="ECO:0000256" key="3">
    <source>
        <dbReference type="ARBA" id="ARBA00022729"/>
    </source>
</evidence>
<dbReference type="CDD" id="cd14656">
    <property type="entry name" value="Imelysin-like_EfeO"/>
    <property type="match status" value="1"/>
</dbReference>
<dbReference type="OrthoDB" id="7348379at2"/>
<dbReference type="Gene3D" id="1.20.1420.20">
    <property type="entry name" value="M75 peptidase, HXXE motif"/>
    <property type="match status" value="1"/>
</dbReference>
<dbReference type="GO" id="GO:0030313">
    <property type="term" value="C:cell envelope"/>
    <property type="evidence" value="ECO:0007669"/>
    <property type="project" value="UniProtKB-SubCell"/>
</dbReference>
<feature type="chain" id="PRO_5008609616" evidence="4">
    <location>
        <begin position="24"/>
        <end position="300"/>
    </location>
</feature>
<dbReference type="Proteomes" id="UP000092377">
    <property type="component" value="Unassembled WGS sequence"/>
</dbReference>
<dbReference type="InterPro" id="IPR018976">
    <property type="entry name" value="Imelysin-like"/>
</dbReference>
<comment type="subcellular location">
    <subcellularLocation>
        <location evidence="1">Cell envelope</location>
    </subcellularLocation>
</comment>
<reference evidence="7" key="1">
    <citation type="submission" date="2016-06" db="EMBL/GenBank/DDBJ databases">
        <authorList>
            <person name="Butler K."/>
        </authorList>
    </citation>
    <scope>NUCLEOTIDE SEQUENCE [LARGE SCALE GENOMIC DNA]</scope>
    <source>
        <strain evidence="7">GCSL-Mp20</strain>
    </source>
</reference>
<evidence type="ECO:0000256" key="4">
    <source>
        <dbReference type="SAM" id="SignalP"/>
    </source>
</evidence>
<accession>A0A1B8HFF1</accession>
<evidence type="ECO:0000256" key="1">
    <source>
        <dbReference type="ARBA" id="ARBA00004196"/>
    </source>
</evidence>
<evidence type="ECO:0000313" key="7">
    <source>
        <dbReference type="Proteomes" id="UP000092377"/>
    </source>
</evidence>
<feature type="domain" description="Imelysin-like" evidence="5">
    <location>
        <begin position="55"/>
        <end position="284"/>
    </location>
</feature>
<comment type="caution">
    <text evidence="6">The sequence shown here is derived from an EMBL/GenBank/DDBJ whole genome shotgun (WGS) entry which is preliminary data.</text>
</comment>